<name>A0A7J6UWL8_THATH</name>
<dbReference type="AlphaFoldDB" id="A0A7J6UWL8"/>
<protein>
    <submittedName>
        <fullName evidence="8">B3 domain-containing protein</fullName>
    </submittedName>
</protein>
<dbReference type="Proteomes" id="UP000554482">
    <property type="component" value="Unassembled WGS sequence"/>
</dbReference>
<dbReference type="PANTHER" id="PTHR31391:SF4">
    <property type="entry name" value="B3 DOMAIN-CONTAINING PROTEIN OS03G0184500"/>
    <property type="match status" value="1"/>
</dbReference>
<evidence type="ECO:0000256" key="1">
    <source>
        <dbReference type="ARBA" id="ARBA00004123"/>
    </source>
</evidence>
<evidence type="ECO:0000256" key="2">
    <source>
        <dbReference type="ARBA" id="ARBA00023015"/>
    </source>
</evidence>
<evidence type="ECO:0000313" key="9">
    <source>
        <dbReference type="Proteomes" id="UP000554482"/>
    </source>
</evidence>
<keyword evidence="3" id="KW-0238">DNA-binding</keyword>
<feature type="compositionally biased region" description="Basic residues" evidence="6">
    <location>
        <begin position="255"/>
        <end position="269"/>
    </location>
</feature>
<reference evidence="8 9" key="1">
    <citation type="submission" date="2020-06" db="EMBL/GenBank/DDBJ databases">
        <title>Transcriptomic and genomic resources for Thalictrum thalictroides and T. hernandezii: Facilitating candidate gene discovery in an emerging model plant lineage.</title>
        <authorList>
            <person name="Arias T."/>
            <person name="Riano-Pachon D.M."/>
            <person name="Di Stilio V.S."/>
        </authorList>
    </citation>
    <scope>NUCLEOTIDE SEQUENCE [LARGE SCALE GENOMIC DNA]</scope>
    <source>
        <strain evidence="9">cv. WT478/WT964</strain>
        <tissue evidence="8">Leaves</tissue>
    </source>
</reference>
<feature type="compositionally biased region" description="Basic and acidic residues" evidence="6">
    <location>
        <begin position="154"/>
        <end position="171"/>
    </location>
</feature>
<keyword evidence="2" id="KW-0805">Transcription regulation</keyword>
<feature type="domain" description="TF-B3" evidence="7">
    <location>
        <begin position="60"/>
        <end position="151"/>
    </location>
</feature>
<evidence type="ECO:0000313" key="8">
    <source>
        <dbReference type="EMBL" id="KAF5177003.1"/>
    </source>
</evidence>
<dbReference type="Pfam" id="PF02362">
    <property type="entry name" value="B3"/>
    <property type="match status" value="1"/>
</dbReference>
<organism evidence="8 9">
    <name type="scientific">Thalictrum thalictroides</name>
    <name type="common">Rue-anemone</name>
    <name type="synonym">Anemone thalictroides</name>
    <dbReference type="NCBI Taxonomy" id="46969"/>
    <lineage>
        <taxon>Eukaryota</taxon>
        <taxon>Viridiplantae</taxon>
        <taxon>Streptophyta</taxon>
        <taxon>Embryophyta</taxon>
        <taxon>Tracheophyta</taxon>
        <taxon>Spermatophyta</taxon>
        <taxon>Magnoliopsida</taxon>
        <taxon>Ranunculales</taxon>
        <taxon>Ranunculaceae</taxon>
        <taxon>Thalictroideae</taxon>
        <taxon>Thalictrum</taxon>
    </lineage>
</organism>
<evidence type="ECO:0000256" key="5">
    <source>
        <dbReference type="ARBA" id="ARBA00023242"/>
    </source>
</evidence>
<keyword evidence="9" id="KW-1185">Reference proteome</keyword>
<dbReference type="PROSITE" id="PS50863">
    <property type="entry name" value="B3"/>
    <property type="match status" value="1"/>
</dbReference>
<keyword evidence="4" id="KW-0804">Transcription</keyword>
<accession>A0A7J6UWL8</accession>
<dbReference type="Gene3D" id="2.40.330.10">
    <property type="entry name" value="DNA-binding pseudobarrel domain"/>
    <property type="match status" value="1"/>
</dbReference>
<dbReference type="InterPro" id="IPR003340">
    <property type="entry name" value="B3_DNA-bd"/>
</dbReference>
<evidence type="ECO:0000259" key="7">
    <source>
        <dbReference type="PROSITE" id="PS50863"/>
    </source>
</evidence>
<dbReference type="GO" id="GO:0005634">
    <property type="term" value="C:nucleus"/>
    <property type="evidence" value="ECO:0007669"/>
    <property type="project" value="UniProtKB-SubCell"/>
</dbReference>
<dbReference type="SMART" id="SM01019">
    <property type="entry name" value="B3"/>
    <property type="match status" value="1"/>
</dbReference>
<sequence>MSANKKRSVEDALEKTVKKTRRSCGKQTYKAKCTTSEEKDYARKCAEKFKADLGDEHPSFVRVMLPSHVSGGYWLGIPRSFRKKHLTSDKITMELIDENDVKYYPTLIGSKNGLSGGWMGFAKDHKLDEGDALVFELTGQFRFKVYIFKAREGQDSENSDKNDLESKKSDTDDGLDSTRPVKLTKVSASDEPSIRKPRNNVATVIPKRIQRTSSQKVQGDAPVAKLEARKSSSSTITSSQKAQGEAPKGQPGPKTKARKISSSKTRKAAPVKMLTRKVFSDTRFPGIRRS</sequence>
<dbReference type="InterPro" id="IPR015300">
    <property type="entry name" value="DNA-bd_pseudobarrel_sf"/>
</dbReference>
<dbReference type="GO" id="GO:0003677">
    <property type="term" value="F:DNA binding"/>
    <property type="evidence" value="ECO:0007669"/>
    <property type="project" value="UniProtKB-KW"/>
</dbReference>
<dbReference type="OrthoDB" id="1909330at2759"/>
<evidence type="ECO:0000256" key="6">
    <source>
        <dbReference type="SAM" id="MobiDB-lite"/>
    </source>
</evidence>
<dbReference type="SUPFAM" id="SSF101936">
    <property type="entry name" value="DNA-binding pseudobarrel domain"/>
    <property type="match status" value="1"/>
</dbReference>
<evidence type="ECO:0000256" key="4">
    <source>
        <dbReference type="ARBA" id="ARBA00023163"/>
    </source>
</evidence>
<comment type="caution">
    <text evidence="8">The sequence shown here is derived from an EMBL/GenBank/DDBJ whole genome shotgun (WGS) entry which is preliminary data.</text>
</comment>
<dbReference type="PANTHER" id="PTHR31391">
    <property type="entry name" value="B3 DOMAIN-CONTAINING PROTEIN OS11G0197600-RELATED"/>
    <property type="match status" value="1"/>
</dbReference>
<dbReference type="CDD" id="cd10017">
    <property type="entry name" value="B3_DNA"/>
    <property type="match status" value="1"/>
</dbReference>
<dbReference type="InterPro" id="IPR044837">
    <property type="entry name" value="REM16-like"/>
</dbReference>
<proteinExistence type="predicted"/>
<evidence type="ECO:0000256" key="3">
    <source>
        <dbReference type="ARBA" id="ARBA00023125"/>
    </source>
</evidence>
<dbReference type="EMBL" id="JABWDY010041953">
    <property type="protein sequence ID" value="KAF5177003.1"/>
    <property type="molecule type" value="Genomic_DNA"/>
</dbReference>
<gene>
    <name evidence="8" type="ORF">FRX31_033410</name>
</gene>
<feature type="region of interest" description="Disordered" evidence="6">
    <location>
        <begin position="154"/>
        <end position="290"/>
    </location>
</feature>
<keyword evidence="5" id="KW-0539">Nucleus</keyword>
<comment type="subcellular location">
    <subcellularLocation>
        <location evidence="1">Nucleus</location>
    </subcellularLocation>
</comment>